<dbReference type="Proteomes" id="UP001169764">
    <property type="component" value="Unassembled WGS sequence"/>
</dbReference>
<dbReference type="EMBL" id="JAUOTP010000010">
    <property type="protein sequence ID" value="MDO6416388.1"/>
    <property type="molecule type" value="Genomic_DNA"/>
</dbReference>
<organism evidence="9 10">
    <name type="scientific">Sphingomonas natans</name>
    <dbReference type="NCBI Taxonomy" id="3063330"/>
    <lineage>
        <taxon>Bacteria</taxon>
        <taxon>Pseudomonadati</taxon>
        <taxon>Pseudomonadota</taxon>
        <taxon>Alphaproteobacteria</taxon>
        <taxon>Sphingomonadales</taxon>
        <taxon>Sphingomonadaceae</taxon>
        <taxon>Sphingomonas</taxon>
    </lineage>
</organism>
<keyword evidence="5 6" id="KW-0046">Antibiotic resistance</keyword>
<dbReference type="InterPro" id="IPR000871">
    <property type="entry name" value="Beta-lactam_class-A"/>
</dbReference>
<dbReference type="PRINTS" id="PR00118">
    <property type="entry name" value="BLACTAMASEA"/>
</dbReference>
<name>A0ABT8YDG3_9SPHN</name>
<comment type="caution">
    <text evidence="9">The sequence shown here is derived from an EMBL/GenBank/DDBJ whole genome shotgun (WGS) entry which is preliminary data.</text>
</comment>
<sequence length="331" mass="34858">MRGLLLAAVAAATIGMPAHGDSVPERTRLDPPSLARNVPTLAMLRSKLDAEARSGSARVGLAAIDITTGDMVSVNGDQHFPMASTVKVAIAAAFLHGVQQGRLSLGASYGLSPAQARLARGLGDMRLHGRSLSGAELLDLMLIRSDNAAADTLLAAIGGTRALGGWLENAGISGQRVDRSIAELLRDHESKKQIRVGKGRRRHWITVSVPRAAPVGDTRDSSTPEAMVALLAKLRNGELLDRERTAYLFGVMARCRTGPYRIRGLLPAGTPVAHKTGTMNGITDDVGVIGLPNGHELAVAIFETGGGGARAHDRKIAQLSRILYDHFGATS</sequence>
<dbReference type="Pfam" id="PF13354">
    <property type="entry name" value="Beta-lactamase2"/>
    <property type="match status" value="1"/>
</dbReference>
<evidence type="ECO:0000256" key="6">
    <source>
        <dbReference type="RuleBase" id="RU361140"/>
    </source>
</evidence>
<comment type="similarity">
    <text evidence="2 6">Belongs to the class-A beta-lactamase family.</text>
</comment>
<dbReference type="PANTHER" id="PTHR35333:SF3">
    <property type="entry name" value="BETA-LACTAMASE-TYPE TRANSPEPTIDASE FOLD CONTAINING PROTEIN"/>
    <property type="match status" value="1"/>
</dbReference>
<protein>
    <recommendedName>
        <fullName evidence="3 6">Beta-lactamase</fullName>
        <ecNumber evidence="3 6">3.5.2.6</ecNumber>
    </recommendedName>
</protein>
<evidence type="ECO:0000256" key="7">
    <source>
        <dbReference type="SAM" id="SignalP"/>
    </source>
</evidence>
<dbReference type="InterPro" id="IPR023650">
    <property type="entry name" value="Beta-lactam_class-A_AS"/>
</dbReference>
<evidence type="ECO:0000313" key="10">
    <source>
        <dbReference type="Proteomes" id="UP001169764"/>
    </source>
</evidence>
<keyword evidence="7" id="KW-0732">Signal</keyword>
<dbReference type="SUPFAM" id="SSF56601">
    <property type="entry name" value="beta-lactamase/transpeptidase-like"/>
    <property type="match status" value="1"/>
</dbReference>
<feature type="domain" description="Beta-lactamase class A catalytic" evidence="8">
    <location>
        <begin position="61"/>
        <end position="302"/>
    </location>
</feature>
<dbReference type="InterPro" id="IPR045155">
    <property type="entry name" value="Beta-lactam_cat"/>
</dbReference>
<evidence type="ECO:0000256" key="2">
    <source>
        <dbReference type="ARBA" id="ARBA00009009"/>
    </source>
</evidence>
<keyword evidence="4 6" id="KW-0378">Hydrolase</keyword>
<evidence type="ECO:0000256" key="3">
    <source>
        <dbReference type="ARBA" id="ARBA00012865"/>
    </source>
</evidence>
<accession>A0ABT8YDG3</accession>
<feature type="chain" id="PRO_5046156161" description="Beta-lactamase" evidence="7">
    <location>
        <begin position="21"/>
        <end position="331"/>
    </location>
</feature>
<dbReference type="PANTHER" id="PTHR35333">
    <property type="entry name" value="BETA-LACTAMASE"/>
    <property type="match status" value="1"/>
</dbReference>
<comment type="catalytic activity">
    <reaction evidence="1 6">
        <text>a beta-lactam + H2O = a substituted beta-amino acid</text>
        <dbReference type="Rhea" id="RHEA:20401"/>
        <dbReference type="ChEBI" id="CHEBI:15377"/>
        <dbReference type="ChEBI" id="CHEBI:35627"/>
        <dbReference type="ChEBI" id="CHEBI:140347"/>
        <dbReference type="EC" id="3.5.2.6"/>
    </reaction>
</comment>
<reference evidence="9" key="1">
    <citation type="submission" date="2023-07" db="EMBL/GenBank/DDBJ databases">
        <authorList>
            <person name="Kim M."/>
        </authorList>
    </citation>
    <scope>NUCLEOTIDE SEQUENCE</scope>
    <source>
        <strain evidence="9">BIUV-7</strain>
    </source>
</reference>
<dbReference type="InterPro" id="IPR012338">
    <property type="entry name" value="Beta-lactam/transpept-like"/>
</dbReference>
<dbReference type="PROSITE" id="PS00146">
    <property type="entry name" value="BETA_LACTAMASE_A"/>
    <property type="match status" value="1"/>
</dbReference>
<dbReference type="RefSeq" id="WP_303545869.1">
    <property type="nucleotide sequence ID" value="NZ_JAUOTP010000010.1"/>
</dbReference>
<keyword evidence="10" id="KW-1185">Reference proteome</keyword>
<gene>
    <name evidence="9" type="ORF">Q4F19_18530</name>
</gene>
<dbReference type="GO" id="GO:0016787">
    <property type="term" value="F:hydrolase activity"/>
    <property type="evidence" value="ECO:0007669"/>
    <property type="project" value="UniProtKB-KW"/>
</dbReference>
<evidence type="ECO:0000256" key="5">
    <source>
        <dbReference type="ARBA" id="ARBA00023251"/>
    </source>
</evidence>
<dbReference type="EC" id="3.5.2.6" evidence="3 6"/>
<evidence type="ECO:0000313" key="9">
    <source>
        <dbReference type="EMBL" id="MDO6416388.1"/>
    </source>
</evidence>
<evidence type="ECO:0000256" key="4">
    <source>
        <dbReference type="ARBA" id="ARBA00022801"/>
    </source>
</evidence>
<proteinExistence type="inferred from homology"/>
<feature type="signal peptide" evidence="7">
    <location>
        <begin position="1"/>
        <end position="20"/>
    </location>
</feature>
<evidence type="ECO:0000259" key="8">
    <source>
        <dbReference type="Pfam" id="PF13354"/>
    </source>
</evidence>
<evidence type="ECO:0000256" key="1">
    <source>
        <dbReference type="ARBA" id="ARBA00001526"/>
    </source>
</evidence>
<dbReference type="Gene3D" id="3.40.710.10">
    <property type="entry name" value="DD-peptidase/beta-lactamase superfamily"/>
    <property type="match status" value="1"/>
</dbReference>